<name>A0A367YYC2_9ACTN</name>
<dbReference type="SUPFAM" id="SSF101386">
    <property type="entry name" value="all-alpha NTP pyrophosphatases"/>
    <property type="match status" value="1"/>
</dbReference>
<dbReference type="InterPro" id="IPR011551">
    <property type="entry name" value="NTP_PyrPHydrolase_MazG"/>
</dbReference>
<reference evidence="2 3" key="1">
    <citation type="submission" date="2018-07" db="EMBL/GenBank/DDBJ databases">
        <title>Desertimonas flava gen. nov. sp. nov.</title>
        <authorList>
            <person name="Liu S."/>
        </authorList>
    </citation>
    <scope>NUCLEOTIDE SEQUENCE [LARGE SCALE GENOMIC DNA]</scope>
    <source>
        <strain evidence="2 3">16Sb5-5</strain>
    </source>
</reference>
<dbReference type="InterPro" id="IPR004518">
    <property type="entry name" value="MazG-like_dom"/>
</dbReference>
<accession>A0A367YYC2</accession>
<sequence length="201" mass="21991">MERLRRECPWDAEQTHRSLVRYLVEETCEVVEAIEDGSDTDLREELGDLLLQVVFHATIAAERGAFTLDEVAAGVADKLVARHPYVFADGDVPDDLDATWEQRKRAEKQRTSALDGIPSQLSALTRAAKTISRARSHAVDLPLPAEPVEADVLGSELLALAARAQASGLDPEQVLRDSLRTLEGDIRRRESPVPATDGSAS</sequence>
<dbReference type="EMBL" id="QOUI01000002">
    <property type="protein sequence ID" value="RCK70905.1"/>
    <property type="molecule type" value="Genomic_DNA"/>
</dbReference>
<dbReference type="InterPro" id="IPR048015">
    <property type="entry name" value="NTP-PPase_MazG-like_N"/>
</dbReference>
<dbReference type="GO" id="GO:0046076">
    <property type="term" value="P:dTTP catabolic process"/>
    <property type="evidence" value="ECO:0007669"/>
    <property type="project" value="TreeGrafter"/>
</dbReference>
<evidence type="ECO:0000313" key="3">
    <source>
        <dbReference type="Proteomes" id="UP000252770"/>
    </source>
</evidence>
<dbReference type="FunFam" id="1.10.287.1080:FF:000001">
    <property type="entry name" value="Nucleoside triphosphate pyrophosphohydrolase"/>
    <property type="match status" value="1"/>
</dbReference>
<dbReference type="PANTHER" id="PTHR30522">
    <property type="entry name" value="NUCLEOSIDE TRIPHOSPHATE PYROPHOSPHOHYDROLASE"/>
    <property type="match status" value="1"/>
</dbReference>
<protein>
    <submittedName>
        <fullName evidence="2">Nucleoside triphosphate pyrophosphohydrolase</fullName>
    </submittedName>
</protein>
<dbReference type="GO" id="GO:0046061">
    <property type="term" value="P:dATP catabolic process"/>
    <property type="evidence" value="ECO:0007669"/>
    <property type="project" value="TreeGrafter"/>
</dbReference>
<comment type="caution">
    <text evidence="2">The sequence shown here is derived from an EMBL/GenBank/DDBJ whole genome shotgun (WGS) entry which is preliminary data.</text>
</comment>
<dbReference type="AlphaFoldDB" id="A0A367YYC2"/>
<gene>
    <name evidence="2" type="ORF">DT076_05090</name>
</gene>
<dbReference type="Proteomes" id="UP000252770">
    <property type="component" value="Unassembled WGS sequence"/>
</dbReference>
<dbReference type="Gene3D" id="1.10.287.1080">
    <property type="entry name" value="MazG-like"/>
    <property type="match status" value="1"/>
</dbReference>
<keyword evidence="2" id="KW-0378">Hydrolase</keyword>
<feature type="domain" description="NTP pyrophosphohydrolase MazG-like" evidence="1">
    <location>
        <begin position="14"/>
        <end position="87"/>
    </location>
</feature>
<evidence type="ECO:0000313" key="2">
    <source>
        <dbReference type="EMBL" id="RCK70905.1"/>
    </source>
</evidence>
<dbReference type="CDD" id="cd11528">
    <property type="entry name" value="NTP-PPase_MazG_Nterm"/>
    <property type="match status" value="1"/>
</dbReference>
<evidence type="ECO:0000259" key="1">
    <source>
        <dbReference type="Pfam" id="PF03819"/>
    </source>
</evidence>
<organism evidence="2 3">
    <name type="scientific">Desertihabitans brevis</name>
    <dbReference type="NCBI Taxonomy" id="2268447"/>
    <lineage>
        <taxon>Bacteria</taxon>
        <taxon>Bacillati</taxon>
        <taxon>Actinomycetota</taxon>
        <taxon>Actinomycetes</taxon>
        <taxon>Propionibacteriales</taxon>
        <taxon>Propionibacteriaceae</taxon>
        <taxon>Desertihabitans</taxon>
    </lineage>
</organism>
<dbReference type="GO" id="GO:0046081">
    <property type="term" value="P:dUTP catabolic process"/>
    <property type="evidence" value="ECO:0007669"/>
    <property type="project" value="TreeGrafter"/>
</dbReference>
<dbReference type="GO" id="GO:0047429">
    <property type="term" value="F:nucleoside triphosphate diphosphatase activity"/>
    <property type="evidence" value="ECO:0007669"/>
    <property type="project" value="TreeGrafter"/>
</dbReference>
<dbReference type="GO" id="GO:0046052">
    <property type="term" value="P:UTP catabolic process"/>
    <property type="evidence" value="ECO:0007669"/>
    <property type="project" value="TreeGrafter"/>
</dbReference>
<proteinExistence type="predicted"/>
<dbReference type="GO" id="GO:0006203">
    <property type="term" value="P:dGTP catabolic process"/>
    <property type="evidence" value="ECO:0007669"/>
    <property type="project" value="TreeGrafter"/>
</dbReference>
<dbReference type="PANTHER" id="PTHR30522:SF0">
    <property type="entry name" value="NUCLEOSIDE TRIPHOSPHATE PYROPHOSPHOHYDROLASE"/>
    <property type="match status" value="1"/>
</dbReference>
<dbReference type="GO" id="GO:0046047">
    <property type="term" value="P:TTP catabolic process"/>
    <property type="evidence" value="ECO:0007669"/>
    <property type="project" value="TreeGrafter"/>
</dbReference>
<dbReference type="RefSeq" id="WP_114125677.1">
    <property type="nucleotide sequence ID" value="NZ_QOUI01000002.1"/>
</dbReference>
<dbReference type="GO" id="GO:0006950">
    <property type="term" value="P:response to stress"/>
    <property type="evidence" value="ECO:0007669"/>
    <property type="project" value="UniProtKB-ARBA"/>
</dbReference>
<dbReference type="Pfam" id="PF03819">
    <property type="entry name" value="MazG"/>
    <property type="match status" value="1"/>
</dbReference>
<keyword evidence="3" id="KW-1185">Reference proteome</keyword>